<name>K0F161_NOCB7</name>
<proteinExistence type="predicted"/>
<gene>
    <name evidence="2" type="ORF">O3I_024435</name>
</gene>
<protein>
    <recommendedName>
        <fullName evidence="1">TY-Chap N-terminal domain-containing protein</fullName>
    </recommendedName>
</protein>
<evidence type="ECO:0000259" key="1">
    <source>
        <dbReference type="Pfam" id="PF22552"/>
    </source>
</evidence>
<dbReference type="Pfam" id="PF22552">
    <property type="entry name" value="TY-Chap3"/>
    <property type="match status" value="1"/>
</dbReference>
<accession>K0F161</accession>
<dbReference type="STRING" id="1133849.O3I_024435"/>
<dbReference type="EMBL" id="CP003876">
    <property type="protein sequence ID" value="AFU02840.1"/>
    <property type="molecule type" value="Genomic_DNA"/>
</dbReference>
<reference evidence="2 3" key="1">
    <citation type="journal article" date="2012" name="J. Bacteriol.">
        <title>Complete genome sequence of Nocardia brasiliensis HUJEG-1.</title>
        <authorList>
            <person name="Vera-Cabrera L."/>
            <person name="Ortiz-Lopez R."/>
            <person name="Elizondo-Gonzalez R."/>
            <person name="Perez-Maya A.A."/>
            <person name="Ocampo-Candiani J."/>
        </authorList>
    </citation>
    <scope>NUCLEOTIDE SEQUENCE [LARGE SCALE GENOMIC DNA]</scope>
    <source>
        <strain evidence="3">ATCC 700358</strain>
    </source>
</reference>
<dbReference type="eggNOG" id="ENOG50343EW">
    <property type="taxonomic scope" value="Bacteria"/>
</dbReference>
<sequence>MGVTVRLGDMEINSAVQEFGDLTQRPGGGEQPRSIKLAAGSETGELVQVFRNARQIAFDVLGPQHLFGGAGPWYRWQISDSLIQLEHHSWGVRLSLLPKDETENTEYQACEWGDRDHVVAEVGIWVAEFDNGGMWNGYSPGGVGAPDWKTFQQWATETLHTLESDLTILDTRMSILLTPVRGDARSIQVLVEPGTISAVASQPHHLDRQVLGSLGWQTAHDDTWFAVHEKPNQTDIQKLAGLITDTLRAYAVDLNQVKYSTTCPHSSWINLLGLGLGHL</sequence>
<dbReference type="Proteomes" id="UP000006304">
    <property type="component" value="Chromosome"/>
</dbReference>
<dbReference type="KEGG" id="nbr:O3I_024435"/>
<organism evidence="2 3">
    <name type="scientific">Nocardia brasiliensis (strain ATCC 700358 / HUJEG-1)</name>
    <dbReference type="NCBI Taxonomy" id="1133849"/>
    <lineage>
        <taxon>Bacteria</taxon>
        <taxon>Bacillati</taxon>
        <taxon>Actinomycetota</taxon>
        <taxon>Actinomycetes</taxon>
        <taxon>Mycobacteriales</taxon>
        <taxon>Nocardiaceae</taxon>
        <taxon>Nocardia</taxon>
    </lineage>
</organism>
<evidence type="ECO:0000313" key="3">
    <source>
        <dbReference type="Proteomes" id="UP000006304"/>
    </source>
</evidence>
<dbReference type="InterPro" id="IPR054344">
    <property type="entry name" value="TY-Chap_N"/>
</dbReference>
<keyword evidence="3" id="KW-1185">Reference proteome</keyword>
<feature type="domain" description="TY-Chap N-terminal" evidence="1">
    <location>
        <begin position="147"/>
        <end position="249"/>
    </location>
</feature>
<evidence type="ECO:0000313" key="2">
    <source>
        <dbReference type="EMBL" id="AFU02840.1"/>
    </source>
</evidence>
<dbReference type="HOGENOM" id="CLU_996892_0_0_11"/>
<dbReference type="AlphaFoldDB" id="K0F161"/>